<dbReference type="AlphaFoldDB" id="A0A9J6DTR1"/>
<dbReference type="PANTHER" id="PTHR19229:SF250">
    <property type="entry name" value="ABC TRANSPORTER DOMAIN-CONTAINING PROTEIN-RELATED"/>
    <property type="match status" value="1"/>
</dbReference>
<feature type="transmembrane region" description="Helical" evidence="7">
    <location>
        <begin position="377"/>
        <end position="396"/>
    </location>
</feature>
<dbReference type="InterPro" id="IPR013525">
    <property type="entry name" value="ABC2_TM"/>
</dbReference>
<feature type="transmembrane region" description="Helical" evidence="7">
    <location>
        <begin position="304"/>
        <end position="327"/>
    </location>
</feature>
<dbReference type="InterPro" id="IPR026082">
    <property type="entry name" value="ABCA"/>
</dbReference>
<feature type="transmembrane region" description="Helical" evidence="7">
    <location>
        <begin position="458"/>
        <end position="479"/>
    </location>
</feature>
<dbReference type="VEuPathDB" id="VectorBase:LOC119184934"/>
<dbReference type="GO" id="GO:0005524">
    <property type="term" value="F:ATP binding"/>
    <property type="evidence" value="ECO:0007669"/>
    <property type="project" value="UniProtKB-KW"/>
</dbReference>
<keyword evidence="3" id="KW-0547">Nucleotide-binding</keyword>
<dbReference type="VEuPathDB" id="VectorBase:LOC119168311"/>
<dbReference type="CDD" id="cd03263">
    <property type="entry name" value="ABC_subfamily_A"/>
    <property type="match status" value="1"/>
</dbReference>
<evidence type="ECO:0000256" key="5">
    <source>
        <dbReference type="ARBA" id="ARBA00022989"/>
    </source>
</evidence>
<dbReference type="Proteomes" id="UP000821866">
    <property type="component" value="Unassembled WGS sequence"/>
</dbReference>
<evidence type="ECO:0000259" key="8">
    <source>
        <dbReference type="PROSITE" id="PS50893"/>
    </source>
</evidence>
<comment type="caution">
    <text evidence="9">The sequence shown here is derived from an EMBL/GenBank/DDBJ whole genome shotgun (WGS) entry which is preliminary data.</text>
</comment>
<dbReference type="GO" id="GO:0005319">
    <property type="term" value="F:lipid transporter activity"/>
    <property type="evidence" value="ECO:0007669"/>
    <property type="project" value="TreeGrafter"/>
</dbReference>
<reference evidence="9" key="2">
    <citation type="submission" date="2021-09" db="EMBL/GenBank/DDBJ databases">
        <authorList>
            <person name="Jia N."/>
            <person name="Wang J."/>
            <person name="Shi W."/>
            <person name="Du L."/>
            <person name="Sun Y."/>
            <person name="Zhan W."/>
            <person name="Jiang J."/>
            <person name="Wang Q."/>
            <person name="Zhang B."/>
            <person name="Ji P."/>
            <person name="Sakyi L.B."/>
            <person name="Cui X."/>
            <person name="Yuan T."/>
            <person name="Jiang B."/>
            <person name="Yang W."/>
            <person name="Lam T.T.-Y."/>
            <person name="Chang Q."/>
            <person name="Ding S."/>
            <person name="Wang X."/>
            <person name="Zhu J."/>
            <person name="Ruan X."/>
            <person name="Zhao L."/>
            <person name="Wei J."/>
            <person name="Que T."/>
            <person name="Du C."/>
            <person name="Cheng J."/>
            <person name="Dai P."/>
            <person name="Han X."/>
            <person name="Huang E."/>
            <person name="Gao Y."/>
            <person name="Liu J."/>
            <person name="Shao H."/>
            <person name="Ye R."/>
            <person name="Li L."/>
            <person name="Wei W."/>
            <person name="Wang X."/>
            <person name="Wang C."/>
            <person name="Huo Q."/>
            <person name="Li W."/>
            <person name="Guo W."/>
            <person name="Chen H."/>
            <person name="Chen S."/>
            <person name="Zhou L."/>
            <person name="Zhou L."/>
            <person name="Ni X."/>
            <person name="Tian J."/>
            <person name="Zhou Y."/>
            <person name="Sheng Y."/>
            <person name="Liu T."/>
            <person name="Pan Y."/>
            <person name="Xia L."/>
            <person name="Li J."/>
            <person name="Zhao F."/>
            <person name="Cao W."/>
        </authorList>
    </citation>
    <scope>NUCLEOTIDE SEQUENCE</scope>
    <source>
        <strain evidence="9">Rmic-2018</strain>
        <tissue evidence="9">Larvae</tissue>
    </source>
</reference>
<keyword evidence="4" id="KW-0067">ATP-binding</keyword>
<accession>A0A9J6DTR1</accession>
<comment type="subcellular location">
    <subcellularLocation>
        <location evidence="1">Membrane</location>
        <topology evidence="1">Multi-pass membrane protein</topology>
    </subcellularLocation>
</comment>
<evidence type="ECO:0000256" key="1">
    <source>
        <dbReference type="ARBA" id="ARBA00004141"/>
    </source>
</evidence>
<dbReference type="InterPro" id="IPR003593">
    <property type="entry name" value="AAA+_ATPase"/>
</dbReference>
<reference evidence="9" key="1">
    <citation type="journal article" date="2020" name="Cell">
        <title>Large-Scale Comparative Analyses of Tick Genomes Elucidate Their Genetic Diversity and Vector Capacities.</title>
        <authorList>
            <consortium name="Tick Genome and Microbiome Consortium (TIGMIC)"/>
            <person name="Jia N."/>
            <person name="Wang J."/>
            <person name="Shi W."/>
            <person name="Du L."/>
            <person name="Sun Y."/>
            <person name="Zhan W."/>
            <person name="Jiang J.F."/>
            <person name="Wang Q."/>
            <person name="Zhang B."/>
            <person name="Ji P."/>
            <person name="Bell-Sakyi L."/>
            <person name="Cui X.M."/>
            <person name="Yuan T.T."/>
            <person name="Jiang B.G."/>
            <person name="Yang W.F."/>
            <person name="Lam T.T."/>
            <person name="Chang Q.C."/>
            <person name="Ding S.J."/>
            <person name="Wang X.J."/>
            <person name="Zhu J.G."/>
            <person name="Ruan X.D."/>
            <person name="Zhao L."/>
            <person name="Wei J.T."/>
            <person name="Ye R.Z."/>
            <person name="Que T.C."/>
            <person name="Du C.H."/>
            <person name="Zhou Y.H."/>
            <person name="Cheng J.X."/>
            <person name="Dai P.F."/>
            <person name="Guo W.B."/>
            <person name="Han X.H."/>
            <person name="Huang E.J."/>
            <person name="Li L.F."/>
            <person name="Wei W."/>
            <person name="Gao Y.C."/>
            <person name="Liu J.Z."/>
            <person name="Shao H.Z."/>
            <person name="Wang X."/>
            <person name="Wang C.C."/>
            <person name="Yang T.C."/>
            <person name="Huo Q.B."/>
            <person name="Li W."/>
            <person name="Chen H.Y."/>
            <person name="Chen S.E."/>
            <person name="Zhou L.G."/>
            <person name="Ni X.B."/>
            <person name="Tian J.H."/>
            <person name="Sheng Y."/>
            <person name="Liu T."/>
            <person name="Pan Y.S."/>
            <person name="Xia L.Y."/>
            <person name="Li J."/>
            <person name="Zhao F."/>
            <person name="Cao W.C."/>
        </authorList>
    </citation>
    <scope>NUCLEOTIDE SEQUENCE</scope>
    <source>
        <strain evidence="9">Rmic-2018</strain>
    </source>
</reference>
<dbReference type="Gene3D" id="3.40.50.300">
    <property type="entry name" value="P-loop containing nucleotide triphosphate hydrolases"/>
    <property type="match status" value="1"/>
</dbReference>
<dbReference type="InterPro" id="IPR027417">
    <property type="entry name" value="P-loop_NTPase"/>
</dbReference>
<keyword evidence="10" id="KW-1185">Reference proteome</keyword>
<sequence length="744" mass="84885">MHNWSRAESETLNVLLRKVIKKVLGLTIHTSTECLLELGIHNTLEEIAEAQERAQFARLSTTKSGRMILQELGQHPMAIRRNNNDIPDNISENITVSPIPRNMHPEHYVGRRVARVRIILRQVSNEERGSYLLTRLPAPMGKRLWQWWSMGLAMSSTQRRSPLASKATRARLNRDFWLTRSEQHSRAASQFSRVGLGIRPDGPSDEERFPEMHTLLPIMGALQQRHLEMQAEVVGYKYPLKEVHLQRFPFPAYIEHRDPKNYALVLTRFCIGMLVPFCLFVARLTDEKATGVKEMLRLVGVNDWVYWASHYLSSFFMHLIIVTLMLLIMCVKRNEQGRAFIQLSDPLLLFVILLFFCSQCQVHGMFLSLFFTNPHSAVAGALLYWTCSCVVPFLFLEHAGGQGYYYIARSDKLFTSIFPGMSLHWSFRVLERFEKFVPKGANWVNFYDRAATPDNVTLTEIVFVGFMFDCFLGVLIWYLDNVISFGPGIPKSYLFPFKMSYWMPTMTMAPPPSRTPGGTNNFQHEPMDQPVTINLVHTSKDYDGVVAVDDVCLRIFDNQITVLLGHNGAGKSTLLNMITGFLPSSSGEVLVNGYDMMTCTRDARQSMGYCAQYNVFFEDLTVEEHIMFFAVVKGVPLDKARQEVYNLLQDTSLFNHRAVLAVNLSPGLQRRLCTALAIVGKPKVVVLDEPTTNMDSEGRREIWELLLSLRRTTCVLLTTHNLDEAEVLGDRVAIMANGRIRYCP</sequence>
<evidence type="ECO:0000256" key="7">
    <source>
        <dbReference type="SAM" id="Phobius"/>
    </source>
</evidence>
<evidence type="ECO:0000313" key="10">
    <source>
        <dbReference type="Proteomes" id="UP000821866"/>
    </source>
</evidence>
<gene>
    <name evidence="9" type="ORF">HPB51_005617</name>
</gene>
<name>A0A9J6DTR1_RHIMP</name>
<feature type="transmembrane region" description="Helical" evidence="7">
    <location>
        <begin position="262"/>
        <end position="284"/>
    </location>
</feature>
<dbReference type="GO" id="GO:0140359">
    <property type="term" value="F:ABC-type transporter activity"/>
    <property type="evidence" value="ECO:0007669"/>
    <property type="project" value="InterPro"/>
</dbReference>
<keyword evidence="2 7" id="KW-0812">Transmembrane</keyword>
<evidence type="ECO:0000256" key="4">
    <source>
        <dbReference type="ARBA" id="ARBA00022840"/>
    </source>
</evidence>
<dbReference type="Pfam" id="PF12698">
    <property type="entry name" value="ABC2_membrane_3"/>
    <property type="match status" value="1"/>
</dbReference>
<keyword evidence="6 7" id="KW-0472">Membrane</keyword>
<dbReference type="GO" id="GO:0016887">
    <property type="term" value="F:ATP hydrolysis activity"/>
    <property type="evidence" value="ECO:0007669"/>
    <property type="project" value="InterPro"/>
</dbReference>
<organism evidence="9 10">
    <name type="scientific">Rhipicephalus microplus</name>
    <name type="common">Cattle tick</name>
    <name type="synonym">Boophilus microplus</name>
    <dbReference type="NCBI Taxonomy" id="6941"/>
    <lineage>
        <taxon>Eukaryota</taxon>
        <taxon>Metazoa</taxon>
        <taxon>Ecdysozoa</taxon>
        <taxon>Arthropoda</taxon>
        <taxon>Chelicerata</taxon>
        <taxon>Arachnida</taxon>
        <taxon>Acari</taxon>
        <taxon>Parasitiformes</taxon>
        <taxon>Ixodida</taxon>
        <taxon>Ixodoidea</taxon>
        <taxon>Ixodidae</taxon>
        <taxon>Rhipicephalinae</taxon>
        <taxon>Rhipicephalus</taxon>
        <taxon>Boophilus</taxon>
    </lineage>
</organism>
<protein>
    <recommendedName>
        <fullName evidence="8">ABC transporter domain-containing protein</fullName>
    </recommendedName>
</protein>
<evidence type="ECO:0000256" key="2">
    <source>
        <dbReference type="ARBA" id="ARBA00022692"/>
    </source>
</evidence>
<dbReference type="SUPFAM" id="SSF52540">
    <property type="entry name" value="P-loop containing nucleoside triphosphate hydrolases"/>
    <property type="match status" value="1"/>
</dbReference>
<dbReference type="GO" id="GO:0016020">
    <property type="term" value="C:membrane"/>
    <property type="evidence" value="ECO:0007669"/>
    <property type="project" value="UniProtKB-SubCell"/>
</dbReference>
<feature type="domain" description="ABC transporter" evidence="8">
    <location>
        <begin position="533"/>
        <end position="743"/>
    </location>
</feature>
<keyword evidence="5 7" id="KW-1133">Transmembrane helix</keyword>
<dbReference type="EMBL" id="JABSTU010000007">
    <property type="protein sequence ID" value="KAH8025266.1"/>
    <property type="molecule type" value="Genomic_DNA"/>
</dbReference>
<dbReference type="PANTHER" id="PTHR19229">
    <property type="entry name" value="ATP-BINDING CASSETTE TRANSPORTER SUBFAMILY A ABCA"/>
    <property type="match status" value="1"/>
</dbReference>
<dbReference type="SMART" id="SM00382">
    <property type="entry name" value="AAA"/>
    <property type="match status" value="1"/>
</dbReference>
<dbReference type="FunFam" id="3.40.50.300:FF:002275">
    <property type="entry name" value="ATP-binding cassette, subfamily A (ABC1), member 16"/>
    <property type="match status" value="1"/>
</dbReference>
<evidence type="ECO:0000256" key="3">
    <source>
        <dbReference type="ARBA" id="ARBA00022741"/>
    </source>
</evidence>
<feature type="transmembrane region" description="Helical" evidence="7">
    <location>
        <begin position="347"/>
        <end position="371"/>
    </location>
</feature>
<evidence type="ECO:0000313" key="9">
    <source>
        <dbReference type="EMBL" id="KAH8025266.1"/>
    </source>
</evidence>
<dbReference type="Pfam" id="PF00005">
    <property type="entry name" value="ABC_tran"/>
    <property type="match status" value="1"/>
</dbReference>
<proteinExistence type="predicted"/>
<dbReference type="PROSITE" id="PS50893">
    <property type="entry name" value="ABC_TRANSPORTER_2"/>
    <property type="match status" value="1"/>
</dbReference>
<evidence type="ECO:0000256" key="6">
    <source>
        <dbReference type="ARBA" id="ARBA00023136"/>
    </source>
</evidence>
<dbReference type="InterPro" id="IPR003439">
    <property type="entry name" value="ABC_transporter-like_ATP-bd"/>
</dbReference>